<protein>
    <submittedName>
        <fullName evidence="8">Transcriptional regulatory protein degU</fullName>
    </submittedName>
</protein>
<proteinExistence type="predicted"/>
<dbReference type="GO" id="GO:0000160">
    <property type="term" value="P:phosphorelay signal transduction system"/>
    <property type="evidence" value="ECO:0007669"/>
    <property type="project" value="InterPro"/>
</dbReference>
<dbReference type="AlphaFoldDB" id="B9L0H3"/>
<keyword evidence="2" id="KW-0805">Transcription regulation</keyword>
<evidence type="ECO:0000256" key="5">
    <source>
        <dbReference type="PROSITE-ProRule" id="PRU00169"/>
    </source>
</evidence>
<dbReference type="OrthoDB" id="9787019at2"/>
<dbReference type="InterPro" id="IPR016032">
    <property type="entry name" value="Sig_transdc_resp-reg_C-effctor"/>
</dbReference>
<feature type="modified residue" description="4-aspartylphosphate" evidence="5">
    <location>
        <position position="56"/>
    </location>
</feature>
<feature type="domain" description="Response regulatory" evidence="7">
    <location>
        <begin position="5"/>
        <end position="121"/>
    </location>
</feature>
<accession>B9L0H3</accession>
<dbReference type="PROSITE" id="PS50110">
    <property type="entry name" value="RESPONSE_REGULATORY"/>
    <property type="match status" value="1"/>
</dbReference>
<feature type="domain" description="HTH luxR-type" evidence="6">
    <location>
        <begin position="155"/>
        <end position="220"/>
    </location>
</feature>
<evidence type="ECO:0000259" key="6">
    <source>
        <dbReference type="PROSITE" id="PS50043"/>
    </source>
</evidence>
<dbReference type="HOGENOM" id="CLU_000445_90_10_0"/>
<keyword evidence="4" id="KW-0804">Transcription</keyword>
<dbReference type="PRINTS" id="PR00038">
    <property type="entry name" value="HTHLUXR"/>
</dbReference>
<dbReference type="InterPro" id="IPR039420">
    <property type="entry name" value="WalR-like"/>
</dbReference>
<keyword evidence="1 5" id="KW-0597">Phosphoprotein</keyword>
<dbReference type="PROSITE" id="PS50043">
    <property type="entry name" value="HTH_LUXR_2"/>
    <property type="match status" value="1"/>
</dbReference>
<dbReference type="SMART" id="SM00421">
    <property type="entry name" value="HTH_LUXR"/>
    <property type="match status" value="1"/>
</dbReference>
<name>B9L0H3_THERP</name>
<dbReference type="SUPFAM" id="SSF52172">
    <property type="entry name" value="CheY-like"/>
    <property type="match status" value="1"/>
</dbReference>
<dbReference type="InterPro" id="IPR058245">
    <property type="entry name" value="NreC/VraR/RcsB-like_REC"/>
</dbReference>
<evidence type="ECO:0000313" key="8">
    <source>
        <dbReference type="EMBL" id="ACM05286.1"/>
    </source>
</evidence>
<dbReference type="PANTHER" id="PTHR43214:SF24">
    <property type="entry name" value="TRANSCRIPTIONAL REGULATORY PROTEIN NARL-RELATED"/>
    <property type="match status" value="1"/>
</dbReference>
<dbReference type="Pfam" id="PF00196">
    <property type="entry name" value="GerE"/>
    <property type="match status" value="1"/>
</dbReference>
<dbReference type="eggNOG" id="COG2197">
    <property type="taxonomic scope" value="Bacteria"/>
</dbReference>
<keyword evidence="3" id="KW-0238">DNA-binding</keyword>
<dbReference type="RefSeq" id="WP_015922611.1">
    <property type="nucleotide sequence ID" value="NC_011959.1"/>
</dbReference>
<evidence type="ECO:0000256" key="1">
    <source>
        <dbReference type="ARBA" id="ARBA00022553"/>
    </source>
</evidence>
<dbReference type="CDD" id="cd17535">
    <property type="entry name" value="REC_NarL-like"/>
    <property type="match status" value="1"/>
</dbReference>
<evidence type="ECO:0000256" key="2">
    <source>
        <dbReference type="ARBA" id="ARBA00023015"/>
    </source>
</evidence>
<evidence type="ECO:0000256" key="4">
    <source>
        <dbReference type="ARBA" id="ARBA00023163"/>
    </source>
</evidence>
<dbReference type="PROSITE" id="PS00622">
    <property type="entry name" value="HTH_LUXR_1"/>
    <property type="match status" value="1"/>
</dbReference>
<dbReference type="GO" id="GO:0003677">
    <property type="term" value="F:DNA binding"/>
    <property type="evidence" value="ECO:0007669"/>
    <property type="project" value="UniProtKB-KW"/>
</dbReference>
<keyword evidence="9" id="KW-1185">Reference proteome</keyword>
<dbReference type="GO" id="GO:0006355">
    <property type="term" value="P:regulation of DNA-templated transcription"/>
    <property type="evidence" value="ECO:0007669"/>
    <property type="project" value="InterPro"/>
</dbReference>
<evidence type="ECO:0000259" key="7">
    <source>
        <dbReference type="PROSITE" id="PS50110"/>
    </source>
</evidence>
<evidence type="ECO:0000256" key="3">
    <source>
        <dbReference type="ARBA" id="ARBA00023125"/>
    </source>
</evidence>
<dbReference type="KEGG" id="tro:trd_1669"/>
<gene>
    <name evidence="8" type="ordered locus">trd_1669</name>
</gene>
<dbReference type="InterPro" id="IPR001789">
    <property type="entry name" value="Sig_transdc_resp-reg_receiver"/>
</dbReference>
<sequence length="245" mass="27427">MSPINILIVDDHPLFRSGIRWSLEQNPQFVIVGEAADGSEALRLADELSPDVILVDLSLPGMNGLEVARALKRRQPQAGVIILTMHQDDEQLFNAIRAGASAYCTKDIEPEQLIDVITRVARGEYLINEMVLSRPFVASRVLDQFRELSRLDRTSSGFFSPLTPREIEILDCVARGYSNKEIAQALNISDQTVKNHITSILRKLAVNDRTQAVIYALRHGWIKLEDTEDSLPGPAPSFGRERGRR</sequence>
<dbReference type="SMART" id="SM00448">
    <property type="entry name" value="REC"/>
    <property type="match status" value="1"/>
</dbReference>
<dbReference type="EMBL" id="CP001275">
    <property type="protein sequence ID" value="ACM05286.1"/>
    <property type="molecule type" value="Genomic_DNA"/>
</dbReference>
<reference evidence="8 9" key="1">
    <citation type="journal article" date="2009" name="PLoS ONE">
        <title>Complete genome sequence of the aerobic CO-oxidizing thermophile Thermomicrobium roseum.</title>
        <authorList>
            <person name="Wu D."/>
            <person name="Raymond J."/>
            <person name="Wu M."/>
            <person name="Chatterji S."/>
            <person name="Ren Q."/>
            <person name="Graham J.E."/>
            <person name="Bryant D.A."/>
            <person name="Robb F."/>
            <person name="Colman A."/>
            <person name="Tallon L.J."/>
            <person name="Badger J.H."/>
            <person name="Madupu R."/>
            <person name="Ward N.L."/>
            <person name="Eisen J.A."/>
        </authorList>
    </citation>
    <scope>NUCLEOTIDE SEQUENCE [LARGE SCALE GENOMIC DNA]</scope>
    <source>
        <strain evidence="9">ATCC 27502 / DSM 5159 / P-2</strain>
    </source>
</reference>
<dbReference type="Pfam" id="PF00072">
    <property type="entry name" value="Response_reg"/>
    <property type="match status" value="1"/>
</dbReference>
<dbReference type="SUPFAM" id="SSF46894">
    <property type="entry name" value="C-terminal effector domain of the bipartite response regulators"/>
    <property type="match status" value="1"/>
</dbReference>
<evidence type="ECO:0000313" key="9">
    <source>
        <dbReference type="Proteomes" id="UP000000447"/>
    </source>
</evidence>
<dbReference type="Gene3D" id="3.40.50.2300">
    <property type="match status" value="1"/>
</dbReference>
<dbReference type="STRING" id="309801.trd_1669"/>
<dbReference type="InterPro" id="IPR011006">
    <property type="entry name" value="CheY-like_superfamily"/>
</dbReference>
<dbReference type="InterPro" id="IPR000792">
    <property type="entry name" value="Tscrpt_reg_LuxR_C"/>
</dbReference>
<organism evidence="8 9">
    <name type="scientific">Thermomicrobium roseum (strain ATCC 27502 / DSM 5159 / P-2)</name>
    <dbReference type="NCBI Taxonomy" id="309801"/>
    <lineage>
        <taxon>Bacteria</taxon>
        <taxon>Pseudomonadati</taxon>
        <taxon>Thermomicrobiota</taxon>
        <taxon>Thermomicrobia</taxon>
        <taxon>Thermomicrobiales</taxon>
        <taxon>Thermomicrobiaceae</taxon>
        <taxon>Thermomicrobium</taxon>
    </lineage>
</organism>
<dbReference type="PANTHER" id="PTHR43214">
    <property type="entry name" value="TWO-COMPONENT RESPONSE REGULATOR"/>
    <property type="match status" value="1"/>
</dbReference>
<dbReference type="CDD" id="cd06170">
    <property type="entry name" value="LuxR_C_like"/>
    <property type="match status" value="1"/>
</dbReference>
<dbReference type="Proteomes" id="UP000000447">
    <property type="component" value="Chromosome"/>
</dbReference>